<evidence type="ECO:0000313" key="2">
    <source>
        <dbReference type="Proteomes" id="UP000324800"/>
    </source>
</evidence>
<name>A0A5J4UYI4_9EUKA</name>
<dbReference type="EMBL" id="SNRW01011367">
    <property type="protein sequence ID" value="KAA6375260.1"/>
    <property type="molecule type" value="Genomic_DNA"/>
</dbReference>
<reference evidence="1 2" key="1">
    <citation type="submission" date="2019-03" db="EMBL/GenBank/DDBJ databases">
        <title>Single cell metagenomics reveals metabolic interactions within the superorganism composed of flagellate Streblomastix strix and complex community of Bacteroidetes bacteria on its surface.</title>
        <authorList>
            <person name="Treitli S.C."/>
            <person name="Kolisko M."/>
            <person name="Husnik F."/>
            <person name="Keeling P."/>
            <person name="Hampl V."/>
        </authorList>
    </citation>
    <scope>NUCLEOTIDE SEQUENCE [LARGE SCALE GENOMIC DNA]</scope>
    <source>
        <strain evidence="1">ST1C</strain>
    </source>
</reference>
<gene>
    <name evidence="1" type="ORF">EZS28_029213</name>
</gene>
<evidence type="ECO:0008006" key="3">
    <source>
        <dbReference type="Google" id="ProtNLM"/>
    </source>
</evidence>
<dbReference type="OrthoDB" id="2306477at2759"/>
<sequence>IGIARFEILNGTKTVRSFGIADESVSYGRGEAPSAKGQKKIVEFNNVYIFTNDWIQHFGGWIKGNTEYIAGDRISMELNMVSKPRTLTFFVNDQEQKNYIINIPSAVRIWVFLFLSGESFKLLKFEWLLIPSAKHKTGSRALKWGKKWK</sequence>
<protein>
    <recommendedName>
        <fullName evidence="3">SPRY domain-containing protein</fullName>
    </recommendedName>
</protein>
<comment type="caution">
    <text evidence="1">The sequence shown here is derived from an EMBL/GenBank/DDBJ whole genome shotgun (WGS) entry which is preliminary data.</text>
</comment>
<accession>A0A5J4UYI4</accession>
<feature type="non-terminal residue" evidence="1">
    <location>
        <position position="1"/>
    </location>
</feature>
<dbReference type="AlphaFoldDB" id="A0A5J4UYI4"/>
<proteinExistence type="predicted"/>
<dbReference type="Proteomes" id="UP000324800">
    <property type="component" value="Unassembled WGS sequence"/>
</dbReference>
<evidence type="ECO:0000313" key="1">
    <source>
        <dbReference type="EMBL" id="KAA6375260.1"/>
    </source>
</evidence>
<organism evidence="1 2">
    <name type="scientific">Streblomastix strix</name>
    <dbReference type="NCBI Taxonomy" id="222440"/>
    <lineage>
        <taxon>Eukaryota</taxon>
        <taxon>Metamonada</taxon>
        <taxon>Preaxostyla</taxon>
        <taxon>Oxymonadida</taxon>
        <taxon>Streblomastigidae</taxon>
        <taxon>Streblomastix</taxon>
    </lineage>
</organism>